<dbReference type="NCBIfam" id="TIGR03426">
    <property type="entry name" value="shape_MreD"/>
    <property type="match status" value="1"/>
</dbReference>
<accession>A0A371IU77</accession>
<evidence type="ECO:0000256" key="6">
    <source>
        <dbReference type="ARBA" id="ARBA00022989"/>
    </source>
</evidence>
<evidence type="ECO:0000313" key="10">
    <source>
        <dbReference type="Proteomes" id="UP000243494"/>
    </source>
</evidence>
<reference evidence="9 10" key="1">
    <citation type="journal article" date="2017" name="Genome Announc.">
        <title>Draft Genome Sequence of Romboutsia maritimum sp. nov. Strain CCRI-22766(T), Isolated from Coastal Estuarine Mud.</title>
        <authorList>
            <person name="Maheux A.F."/>
            <person name="Boudreau D.K."/>
            <person name="Berube E."/>
            <person name="Boissinot M."/>
            <person name="Raymond F."/>
            <person name="Brodeur S."/>
            <person name="Corbeil J."/>
            <person name="Brightwell G."/>
            <person name="Broda D."/>
            <person name="Omar R.F."/>
            <person name="Bergeron M.G."/>
        </authorList>
    </citation>
    <scope>NUCLEOTIDE SEQUENCE [LARGE SCALE GENOMIC DNA]</scope>
    <source>
        <strain evidence="9 10">CCRI-22766</strain>
    </source>
</reference>
<keyword evidence="10" id="KW-1185">Reference proteome</keyword>
<feature type="transmembrane region" description="Helical" evidence="8">
    <location>
        <begin position="65"/>
        <end position="84"/>
    </location>
</feature>
<organism evidence="9 10">
    <name type="scientific">Romboutsia maritimum</name>
    <dbReference type="NCBI Taxonomy" id="2020948"/>
    <lineage>
        <taxon>Bacteria</taxon>
        <taxon>Bacillati</taxon>
        <taxon>Bacillota</taxon>
        <taxon>Clostridia</taxon>
        <taxon>Peptostreptococcales</taxon>
        <taxon>Peptostreptococcaceae</taxon>
        <taxon>Romboutsia</taxon>
    </lineage>
</organism>
<keyword evidence="6 8" id="KW-1133">Transmembrane helix</keyword>
<dbReference type="Proteomes" id="UP000243494">
    <property type="component" value="Unassembled WGS sequence"/>
</dbReference>
<evidence type="ECO:0000313" key="9">
    <source>
        <dbReference type="EMBL" id="RDY24042.1"/>
    </source>
</evidence>
<dbReference type="InterPro" id="IPR007227">
    <property type="entry name" value="Cell_shape_determining_MreD"/>
</dbReference>
<evidence type="ECO:0000256" key="8">
    <source>
        <dbReference type="SAM" id="Phobius"/>
    </source>
</evidence>
<dbReference type="EMBL" id="NOJZ02000006">
    <property type="protein sequence ID" value="RDY24042.1"/>
    <property type="molecule type" value="Genomic_DNA"/>
</dbReference>
<dbReference type="GO" id="GO:0008360">
    <property type="term" value="P:regulation of cell shape"/>
    <property type="evidence" value="ECO:0007669"/>
    <property type="project" value="UniProtKB-KW"/>
</dbReference>
<dbReference type="AlphaFoldDB" id="A0A371IU77"/>
<dbReference type="OrthoDB" id="9796616at2"/>
<evidence type="ECO:0000256" key="1">
    <source>
        <dbReference type="ARBA" id="ARBA00004651"/>
    </source>
</evidence>
<name>A0A371IU77_9FIRM</name>
<feature type="transmembrane region" description="Helical" evidence="8">
    <location>
        <begin position="133"/>
        <end position="152"/>
    </location>
</feature>
<evidence type="ECO:0000256" key="2">
    <source>
        <dbReference type="ARBA" id="ARBA00007776"/>
    </source>
</evidence>
<keyword evidence="3" id="KW-1003">Cell membrane</keyword>
<comment type="subcellular location">
    <subcellularLocation>
        <location evidence="1">Cell membrane</location>
        <topology evidence="1">Multi-pass membrane protein</topology>
    </subcellularLocation>
</comment>
<keyword evidence="4 8" id="KW-0812">Transmembrane</keyword>
<keyword evidence="7 8" id="KW-0472">Membrane</keyword>
<dbReference type="Pfam" id="PF04093">
    <property type="entry name" value="MreD"/>
    <property type="match status" value="1"/>
</dbReference>
<comment type="similarity">
    <text evidence="2">Belongs to the MreD family.</text>
</comment>
<dbReference type="RefSeq" id="WP_095405696.1">
    <property type="nucleotide sequence ID" value="NZ_NOJZ02000006.1"/>
</dbReference>
<evidence type="ECO:0000256" key="4">
    <source>
        <dbReference type="ARBA" id="ARBA00022692"/>
    </source>
</evidence>
<evidence type="ECO:0000256" key="3">
    <source>
        <dbReference type="ARBA" id="ARBA00022475"/>
    </source>
</evidence>
<feature type="transmembrane region" description="Helical" evidence="8">
    <location>
        <begin position="29"/>
        <end position="45"/>
    </location>
</feature>
<feature type="transmembrane region" description="Helical" evidence="8">
    <location>
        <begin position="96"/>
        <end position="121"/>
    </location>
</feature>
<sequence length="162" mass="18038">MKRILLCLLGILLVSVENSITNYINVFGVSFNLILIYITIISLYLDELEIGIIGGILGFIKDVTVGGVFGVNSLILFAIAYSISHLRDKIYKESSITIFALVFITSLFDSMVNIFAVTLVYKSYSILVLAFKGIIMIPLMNSLLSLVLYRLSKKSVLKLKED</sequence>
<dbReference type="GO" id="GO:0005886">
    <property type="term" value="C:plasma membrane"/>
    <property type="evidence" value="ECO:0007669"/>
    <property type="project" value="UniProtKB-SubCell"/>
</dbReference>
<proteinExistence type="inferred from homology"/>
<evidence type="ECO:0000256" key="5">
    <source>
        <dbReference type="ARBA" id="ARBA00022960"/>
    </source>
</evidence>
<keyword evidence="5" id="KW-0133">Cell shape</keyword>
<protein>
    <submittedName>
        <fullName evidence="9">Rod shape-determining protein MreD</fullName>
    </submittedName>
</protein>
<gene>
    <name evidence="9" type="primary">mreD</name>
    <name evidence="9" type="ORF">CHF27_005515</name>
</gene>
<comment type="caution">
    <text evidence="9">The sequence shown here is derived from an EMBL/GenBank/DDBJ whole genome shotgun (WGS) entry which is preliminary data.</text>
</comment>
<evidence type="ECO:0000256" key="7">
    <source>
        <dbReference type="ARBA" id="ARBA00023136"/>
    </source>
</evidence>